<dbReference type="Pfam" id="PF03840">
    <property type="entry name" value="SecG"/>
    <property type="match status" value="1"/>
</dbReference>
<dbReference type="Proteomes" id="UP000297225">
    <property type="component" value="Unassembled WGS sequence"/>
</dbReference>
<evidence type="ECO:0000256" key="2">
    <source>
        <dbReference type="ARBA" id="ARBA00008445"/>
    </source>
</evidence>
<dbReference type="RefSeq" id="WP_134849475.1">
    <property type="nucleotide sequence ID" value="NZ_CP197400.1"/>
</dbReference>
<evidence type="ECO:0000313" key="12">
    <source>
        <dbReference type="Proteomes" id="UP000297225"/>
    </source>
</evidence>
<evidence type="ECO:0000256" key="1">
    <source>
        <dbReference type="ARBA" id="ARBA00004651"/>
    </source>
</evidence>
<evidence type="ECO:0000256" key="5">
    <source>
        <dbReference type="ARBA" id="ARBA00022692"/>
    </source>
</evidence>
<dbReference type="GO" id="GO:0005886">
    <property type="term" value="C:plasma membrane"/>
    <property type="evidence" value="ECO:0007669"/>
    <property type="project" value="UniProtKB-SubCell"/>
</dbReference>
<dbReference type="AlphaFoldDB" id="A0A4Y8WNS0"/>
<comment type="caution">
    <text evidence="10">Lacks conserved residue(s) required for the propagation of feature annotation.</text>
</comment>
<sequence>MYVFLSILIVLLAIVLVFVVTIQNSKGGGLAAGFASSNNVMGVRRTTDLIEKITWGLAIAIAVLAILTVKWAPSNASNQPESVIMDKVNEIQLPAPVDAQPFGEVEAPANETPVEAPAPTEATPAE</sequence>
<dbReference type="EMBL" id="SPNC01000076">
    <property type="protein sequence ID" value="TFH94927.1"/>
    <property type="molecule type" value="Genomic_DNA"/>
</dbReference>
<evidence type="ECO:0000256" key="6">
    <source>
        <dbReference type="ARBA" id="ARBA00022927"/>
    </source>
</evidence>
<gene>
    <name evidence="11" type="primary">secG</name>
    <name evidence="11" type="ORF">E4P47_05720</name>
</gene>
<comment type="similarity">
    <text evidence="2 10">Belongs to the SecG family.</text>
</comment>
<name>A0A4Y8WNS0_9PORP</name>
<evidence type="ECO:0000256" key="7">
    <source>
        <dbReference type="ARBA" id="ARBA00022989"/>
    </source>
</evidence>
<reference evidence="11 12" key="1">
    <citation type="submission" date="2019-03" db="EMBL/GenBank/DDBJ databases">
        <title>Porphyromonas levii Isolated from the Uterus of Dairy Cows.</title>
        <authorList>
            <person name="Francis A.M."/>
        </authorList>
    </citation>
    <scope>NUCLEOTIDE SEQUENCE [LARGE SCALE GENOMIC DNA]</scope>
    <source>
        <strain evidence="11 12">AF5678</strain>
    </source>
</reference>
<evidence type="ECO:0000256" key="3">
    <source>
        <dbReference type="ARBA" id="ARBA00022448"/>
    </source>
</evidence>
<dbReference type="PANTHER" id="PTHR34182">
    <property type="entry name" value="PROTEIN-EXPORT MEMBRANE PROTEIN SECG"/>
    <property type="match status" value="1"/>
</dbReference>
<comment type="function">
    <text evidence="10">Involved in protein export. Participates in an early event of protein translocation.</text>
</comment>
<dbReference type="GO" id="GO:0065002">
    <property type="term" value="P:intracellular protein transmembrane transport"/>
    <property type="evidence" value="ECO:0007669"/>
    <property type="project" value="TreeGrafter"/>
</dbReference>
<protein>
    <recommendedName>
        <fullName evidence="10">Protein-export membrane protein SecG</fullName>
    </recommendedName>
</protein>
<comment type="subcellular location">
    <subcellularLocation>
        <location evidence="1 10">Cell membrane</location>
        <topology evidence="1 10">Multi-pass membrane protein</topology>
    </subcellularLocation>
</comment>
<keyword evidence="6 10" id="KW-0653">Protein transport</keyword>
<keyword evidence="8 10" id="KW-0811">Translocation</keyword>
<dbReference type="STRING" id="1122973.GCA_000379925_01700"/>
<dbReference type="GO" id="GO:0009306">
    <property type="term" value="P:protein secretion"/>
    <property type="evidence" value="ECO:0007669"/>
    <property type="project" value="UniProtKB-UniRule"/>
</dbReference>
<accession>A0A4Y8WNS0</accession>
<proteinExistence type="inferred from homology"/>
<evidence type="ECO:0000313" key="11">
    <source>
        <dbReference type="EMBL" id="TFH94927.1"/>
    </source>
</evidence>
<feature type="transmembrane region" description="Helical" evidence="10">
    <location>
        <begin position="55"/>
        <end position="72"/>
    </location>
</feature>
<evidence type="ECO:0000256" key="4">
    <source>
        <dbReference type="ARBA" id="ARBA00022475"/>
    </source>
</evidence>
<dbReference type="OrthoDB" id="1122493at2"/>
<dbReference type="GO" id="GO:0015450">
    <property type="term" value="F:protein-transporting ATPase activity"/>
    <property type="evidence" value="ECO:0007669"/>
    <property type="project" value="UniProtKB-UniRule"/>
</dbReference>
<dbReference type="GO" id="GO:0043952">
    <property type="term" value="P:protein transport by the Sec complex"/>
    <property type="evidence" value="ECO:0007669"/>
    <property type="project" value="TreeGrafter"/>
</dbReference>
<evidence type="ECO:0000256" key="9">
    <source>
        <dbReference type="ARBA" id="ARBA00023136"/>
    </source>
</evidence>
<dbReference type="NCBIfam" id="TIGR00810">
    <property type="entry name" value="secG"/>
    <property type="match status" value="1"/>
</dbReference>
<keyword evidence="5 10" id="KW-0812">Transmembrane</keyword>
<keyword evidence="12" id="KW-1185">Reference proteome</keyword>
<organism evidence="11 12">
    <name type="scientific">Porphyromonas levii</name>
    <dbReference type="NCBI Taxonomy" id="28114"/>
    <lineage>
        <taxon>Bacteria</taxon>
        <taxon>Pseudomonadati</taxon>
        <taxon>Bacteroidota</taxon>
        <taxon>Bacteroidia</taxon>
        <taxon>Bacteroidales</taxon>
        <taxon>Porphyromonadaceae</taxon>
        <taxon>Porphyromonas</taxon>
    </lineage>
</organism>
<keyword evidence="7 10" id="KW-1133">Transmembrane helix</keyword>
<keyword evidence="3 10" id="KW-0813">Transport</keyword>
<keyword evidence="9 10" id="KW-0472">Membrane</keyword>
<dbReference type="InterPro" id="IPR004692">
    <property type="entry name" value="SecG"/>
</dbReference>
<evidence type="ECO:0000256" key="8">
    <source>
        <dbReference type="ARBA" id="ARBA00023010"/>
    </source>
</evidence>
<keyword evidence="4 10" id="KW-1003">Cell membrane</keyword>
<comment type="caution">
    <text evidence="11">The sequence shown here is derived from an EMBL/GenBank/DDBJ whole genome shotgun (WGS) entry which is preliminary data.</text>
</comment>
<evidence type="ECO:0000256" key="10">
    <source>
        <dbReference type="RuleBase" id="RU365087"/>
    </source>
</evidence>
<dbReference type="PANTHER" id="PTHR34182:SF1">
    <property type="entry name" value="PROTEIN-EXPORT MEMBRANE PROTEIN SECG"/>
    <property type="match status" value="1"/>
</dbReference>